<comment type="caution">
    <text evidence="3">The sequence shown here is derived from an EMBL/GenBank/DDBJ whole genome shotgun (WGS) entry which is preliminary data.</text>
</comment>
<dbReference type="RefSeq" id="WP_307629303.1">
    <property type="nucleotide sequence ID" value="NZ_JAUSZS010000007.1"/>
</dbReference>
<sequence>MTAVAAALLAVPATAAHADPSDPPAATASATPSADPTDSAAPTDAPADPTDSPAPTDAPADPPAPAPDQESRKQLDKIADEHAALGVFGDTSDPVVVLPAGTSGDEQAAVTAELPVDSHATVKISQFTKGTLDDVTKTITDREWAPEASTYGVATEYDAQSDKLRVRSDAPQDDLDKLSDAHPGELVTSQSRMEAQNTRFADWSPFWGGDALIGAMGGVNCTSGFAVRSNRNGEHWLVTAAHCYRYFNNIYNRSYNGGVGSDPKYVGQVKQRDNRIDAEVIGGTDYAPLIYTGGYSISGSNARVFGKQPVWHGLRVCVSGAVSFNHCGHPISNGQFNICWPGTDVCISNNAGFVFEKGGTNYPRYNNGMETKPGDSGAPIYVMDHSDTAAWIVGSNAGAYWDCCGTIHMVGVNLDYILGSFNADLITTH</sequence>
<accession>A0ABU0RUZ1</accession>
<feature type="region of interest" description="Disordered" evidence="1">
    <location>
        <begin position="166"/>
        <end position="189"/>
    </location>
</feature>
<feature type="chain" id="PRO_5047060243" evidence="2">
    <location>
        <begin position="19"/>
        <end position="429"/>
    </location>
</feature>
<feature type="signal peptide" evidence="2">
    <location>
        <begin position="1"/>
        <end position="18"/>
    </location>
</feature>
<dbReference type="SUPFAM" id="SSF50494">
    <property type="entry name" value="Trypsin-like serine proteases"/>
    <property type="match status" value="1"/>
</dbReference>
<feature type="region of interest" description="Disordered" evidence="1">
    <location>
        <begin position="13"/>
        <end position="74"/>
    </location>
</feature>
<keyword evidence="4" id="KW-1185">Reference proteome</keyword>
<name>A0ABU0RUZ1_9ACTN</name>
<evidence type="ECO:0000313" key="4">
    <source>
        <dbReference type="Proteomes" id="UP001223072"/>
    </source>
</evidence>
<dbReference type="Proteomes" id="UP001223072">
    <property type="component" value="Unassembled WGS sequence"/>
</dbReference>
<evidence type="ECO:0000256" key="1">
    <source>
        <dbReference type="SAM" id="MobiDB-lite"/>
    </source>
</evidence>
<evidence type="ECO:0000313" key="3">
    <source>
        <dbReference type="EMBL" id="MDQ0935809.1"/>
    </source>
</evidence>
<keyword evidence="2" id="KW-0732">Signal</keyword>
<reference evidence="3 4" key="1">
    <citation type="submission" date="2023-07" db="EMBL/GenBank/DDBJ databases">
        <title>Comparative genomics of wheat-associated soil bacteria to identify genetic determinants of phenazine resistance.</title>
        <authorList>
            <person name="Mouncey N."/>
        </authorList>
    </citation>
    <scope>NUCLEOTIDE SEQUENCE [LARGE SCALE GENOMIC DNA]</scope>
    <source>
        <strain evidence="3 4">W2I16</strain>
    </source>
</reference>
<evidence type="ECO:0000256" key="2">
    <source>
        <dbReference type="SAM" id="SignalP"/>
    </source>
</evidence>
<feature type="compositionally biased region" description="Low complexity" evidence="1">
    <location>
        <begin position="13"/>
        <end position="59"/>
    </location>
</feature>
<feature type="compositionally biased region" description="Basic and acidic residues" evidence="1">
    <location>
        <begin position="166"/>
        <end position="183"/>
    </location>
</feature>
<organism evidence="3 4">
    <name type="scientific">Streptomyces turgidiscabies</name>
    <dbReference type="NCBI Taxonomy" id="85558"/>
    <lineage>
        <taxon>Bacteria</taxon>
        <taxon>Bacillati</taxon>
        <taxon>Actinomycetota</taxon>
        <taxon>Actinomycetes</taxon>
        <taxon>Kitasatosporales</taxon>
        <taxon>Streptomycetaceae</taxon>
        <taxon>Streptomyces</taxon>
    </lineage>
</organism>
<proteinExistence type="predicted"/>
<dbReference type="EMBL" id="JAUSZS010000007">
    <property type="protein sequence ID" value="MDQ0935809.1"/>
    <property type="molecule type" value="Genomic_DNA"/>
</dbReference>
<gene>
    <name evidence="3" type="ORF">QFZ49_005781</name>
</gene>
<dbReference type="InterPro" id="IPR009003">
    <property type="entry name" value="Peptidase_S1_PA"/>
</dbReference>
<protein>
    <submittedName>
        <fullName evidence="3">V8-like Glu-specific endopeptidase</fullName>
    </submittedName>
</protein>
<dbReference type="Gene3D" id="2.40.10.10">
    <property type="entry name" value="Trypsin-like serine proteases"/>
    <property type="match status" value="2"/>
</dbReference>
<dbReference type="InterPro" id="IPR043504">
    <property type="entry name" value="Peptidase_S1_PA_chymotrypsin"/>
</dbReference>